<dbReference type="PANTHER" id="PTHR47266">
    <property type="entry name" value="ENDONUCLEASE-RELATED"/>
    <property type="match status" value="1"/>
</dbReference>
<dbReference type="Gene3D" id="3.30.420.10">
    <property type="entry name" value="Ribonuclease H-like superfamily/Ribonuclease H"/>
    <property type="match status" value="1"/>
</dbReference>
<sequence length="307" mass="32884">MPLGAPSAVNPIVEPVVLPKHYGTAGLGYTADLGGGTGPANFANFVASGDTDISATASTSSTAAAQQQYNLSSAFENLSVHPCSVPNCSTALSSSAVYSEADLHCHLVATAEAVSAQEQQRVDPTADSNMIALLRDGVLPTGLDYREADRVRRRAKGYVWDNGGLLRLMPDGARCKVPPPAQRYSIIMDTHERAAHWGVKRIRHLLLASYWWPGIDADVAKALATCATCAQVKANFNADRPELQPLPIEGMFYRWGVDYAGPFARSRDGNQYVLIAVEHFSKQIELVATPDKEARTTANAFLGAVIG</sequence>
<comment type="caution">
    <text evidence="2">The sequence shown here is derived from an EMBL/GenBank/DDBJ whole genome shotgun (WGS) entry which is preliminary data.</text>
</comment>
<dbReference type="STRING" id="35525.A0A164H414"/>
<dbReference type="Gene3D" id="1.10.340.70">
    <property type="match status" value="1"/>
</dbReference>
<dbReference type="EMBL" id="LRGB01012962">
    <property type="protein sequence ID" value="KZR99681.1"/>
    <property type="molecule type" value="Genomic_DNA"/>
</dbReference>
<feature type="domain" description="Integrase zinc-binding" evidence="1">
    <location>
        <begin position="178"/>
        <end position="234"/>
    </location>
</feature>
<proteinExistence type="predicted"/>
<feature type="non-terminal residue" evidence="2">
    <location>
        <position position="307"/>
    </location>
</feature>
<evidence type="ECO:0000259" key="1">
    <source>
        <dbReference type="Pfam" id="PF17921"/>
    </source>
</evidence>
<dbReference type="Proteomes" id="UP000076858">
    <property type="component" value="Unassembled WGS sequence"/>
</dbReference>
<gene>
    <name evidence="2" type="ORF">APZ42_004360</name>
</gene>
<dbReference type="InterPro" id="IPR041588">
    <property type="entry name" value="Integrase_H2C2"/>
</dbReference>
<keyword evidence="3" id="KW-1185">Reference proteome</keyword>
<accession>A0A164H414</accession>
<dbReference type="GO" id="GO:0003676">
    <property type="term" value="F:nucleic acid binding"/>
    <property type="evidence" value="ECO:0007669"/>
    <property type="project" value="InterPro"/>
</dbReference>
<dbReference type="InterPro" id="IPR012337">
    <property type="entry name" value="RNaseH-like_sf"/>
</dbReference>
<evidence type="ECO:0000313" key="3">
    <source>
        <dbReference type="Proteomes" id="UP000076858"/>
    </source>
</evidence>
<name>A0A164H414_9CRUS</name>
<protein>
    <recommendedName>
        <fullName evidence="1">Integrase zinc-binding domain-containing protein</fullName>
    </recommendedName>
</protein>
<reference evidence="2 3" key="1">
    <citation type="submission" date="2016-03" db="EMBL/GenBank/DDBJ databases">
        <title>EvidentialGene: Evidence-directed Construction of Genes on Genomes.</title>
        <authorList>
            <person name="Gilbert D.G."/>
            <person name="Choi J.-H."/>
            <person name="Mockaitis K."/>
            <person name="Colbourne J."/>
            <person name="Pfrender M."/>
        </authorList>
    </citation>
    <scope>NUCLEOTIDE SEQUENCE [LARGE SCALE GENOMIC DNA]</scope>
    <source>
        <strain evidence="2 3">Xinb3</strain>
        <tissue evidence="2">Complete organism</tissue>
    </source>
</reference>
<dbReference type="SUPFAM" id="SSF53098">
    <property type="entry name" value="Ribonuclease H-like"/>
    <property type="match status" value="1"/>
</dbReference>
<dbReference type="Pfam" id="PF17921">
    <property type="entry name" value="Integrase_H2C2"/>
    <property type="match status" value="1"/>
</dbReference>
<dbReference type="InterPro" id="IPR036397">
    <property type="entry name" value="RNaseH_sf"/>
</dbReference>
<dbReference type="InterPro" id="IPR052160">
    <property type="entry name" value="Gypsy_RT_Integrase-like"/>
</dbReference>
<evidence type="ECO:0000313" key="2">
    <source>
        <dbReference type="EMBL" id="KZR99681.1"/>
    </source>
</evidence>
<organism evidence="2 3">
    <name type="scientific">Daphnia magna</name>
    <dbReference type="NCBI Taxonomy" id="35525"/>
    <lineage>
        <taxon>Eukaryota</taxon>
        <taxon>Metazoa</taxon>
        <taxon>Ecdysozoa</taxon>
        <taxon>Arthropoda</taxon>
        <taxon>Crustacea</taxon>
        <taxon>Branchiopoda</taxon>
        <taxon>Diplostraca</taxon>
        <taxon>Cladocera</taxon>
        <taxon>Anomopoda</taxon>
        <taxon>Daphniidae</taxon>
        <taxon>Daphnia</taxon>
    </lineage>
</organism>
<dbReference type="AlphaFoldDB" id="A0A164H414"/>